<sequence>VFSDRCAMASGLYKRLWAAHRTVNIRTHTTSPLLLDPHASFSHGYVLAYTNATQAFLDQASKGGMMESTHWLLLLTPSSMPAFLVHALTLNIFINSDLLYASYNTCPSLIKVKGIYRVGPRSGVVEEAAGNWTPTKGFSLVNSTNRLERTSDFQGYHMKGVFEFMSTYLGGGNITGFVGDIVTALRDAHNFSLISSSQQLEILKIHAI</sequence>
<dbReference type="Proteomes" id="UP001487740">
    <property type="component" value="Unassembled WGS sequence"/>
</dbReference>
<reference evidence="2 3" key="1">
    <citation type="submission" date="2023-03" db="EMBL/GenBank/DDBJ databases">
        <title>High-quality genome of Scylla paramamosain provides insights in environmental adaptation.</title>
        <authorList>
            <person name="Zhang L."/>
        </authorList>
    </citation>
    <scope>NUCLEOTIDE SEQUENCE [LARGE SCALE GENOMIC DNA]</scope>
    <source>
        <strain evidence="2">LZ_2023a</strain>
        <tissue evidence="2">Muscle</tissue>
    </source>
</reference>
<gene>
    <name evidence="2" type="ORF">O3P69_012403</name>
</gene>
<feature type="domain" description="Ionotropic receptor 75a N-terminal" evidence="1">
    <location>
        <begin position="44"/>
        <end position="161"/>
    </location>
</feature>
<name>A0AAW0SHF4_SCYPA</name>
<evidence type="ECO:0000313" key="3">
    <source>
        <dbReference type="Proteomes" id="UP001487740"/>
    </source>
</evidence>
<comment type="caution">
    <text evidence="2">The sequence shown here is derived from an EMBL/GenBank/DDBJ whole genome shotgun (WGS) entry which is preliminary data.</text>
</comment>
<dbReference type="InterPro" id="IPR057074">
    <property type="entry name" value="IR75A_N"/>
</dbReference>
<feature type="non-terminal residue" evidence="2">
    <location>
        <position position="1"/>
    </location>
</feature>
<dbReference type="Pfam" id="PF24576">
    <property type="entry name" value="IR75A_N"/>
    <property type="match status" value="1"/>
</dbReference>
<dbReference type="AlphaFoldDB" id="A0AAW0SHF4"/>
<dbReference type="EMBL" id="JARAKH010000305">
    <property type="protein sequence ID" value="KAK8374583.1"/>
    <property type="molecule type" value="Genomic_DNA"/>
</dbReference>
<accession>A0AAW0SHF4</accession>
<keyword evidence="3" id="KW-1185">Reference proteome</keyword>
<evidence type="ECO:0000259" key="1">
    <source>
        <dbReference type="Pfam" id="PF24576"/>
    </source>
</evidence>
<protein>
    <recommendedName>
        <fullName evidence="1">Ionotropic receptor 75a N-terminal domain-containing protein</fullName>
    </recommendedName>
</protein>
<evidence type="ECO:0000313" key="2">
    <source>
        <dbReference type="EMBL" id="KAK8374583.1"/>
    </source>
</evidence>
<organism evidence="2 3">
    <name type="scientific">Scylla paramamosain</name>
    <name type="common">Mud crab</name>
    <dbReference type="NCBI Taxonomy" id="85552"/>
    <lineage>
        <taxon>Eukaryota</taxon>
        <taxon>Metazoa</taxon>
        <taxon>Ecdysozoa</taxon>
        <taxon>Arthropoda</taxon>
        <taxon>Crustacea</taxon>
        <taxon>Multicrustacea</taxon>
        <taxon>Malacostraca</taxon>
        <taxon>Eumalacostraca</taxon>
        <taxon>Eucarida</taxon>
        <taxon>Decapoda</taxon>
        <taxon>Pleocyemata</taxon>
        <taxon>Brachyura</taxon>
        <taxon>Eubrachyura</taxon>
        <taxon>Portunoidea</taxon>
        <taxon>Portunidae</taxon>
        <taxon>Portuninae</taxon>
        <taxon>Scylla</taxon>
    </lineage>
</organism>
<proteinExistence type="predicted"/>